<dbReference type="EMBL" id="CP003529">
    <property type="protein sequence ID" value="AFN83938.1"/>
    <property type="molecule type" value="Genomic_DNA"/>
</dbReference>
<dbReference type="OrthoDB" id="1650at2759"/>
<reference evidence="6 7" key="1">
    <citation type="journal article" date="2012" name="Proc. Natl. Acad. Sci. U.S.A.">
        <title>Gain and loss of multiple functionally related, horizontally transferred genes in the reduced genomes of two microsporidian parasites.</title>
        <authorList>
            <person name="Pombert J.-F."/>
            <person name="Selman M."/>
            <person name="Burki F."/>
            <person name="Bardell F.T."/>
            <person name="Farinelli L."/>
            <person name="Solter L.F."/>
            <person name="Whitman D.W."/>
            <person name="Weiss L.M."/>
            <person name="Corradi N."/>
            <person name="Keeling P.J."/>
        </authorList>
    </citation>
    <scope>NUCLEOTIDE SEQUENCE [LARGE SCALE GENOMIC DNA]</scope>
    <source>
        <strain evidence="6 7">SJ-2008</strain>
    </source>
</reference>
<dbReference type="GeneID" id="20564553"/>
<dbReference type="VEuPathDB" id="MicrosporidiaDB:EROM_101230"/>
<dbReference type="GO" id="GO:0071051">
    <property type="term" value="P:poly(A)-dependent snoRNA 3'-end processing"/>
    <property type="evidence" value="ECO:0007669"/>
    <property type="project" value="TreeGrafter"/>
</dbReference>
<dbReference type="PANTHER" id="PTHR21321:SF4">
    <property type="entry name" value="EXOSOME COMPLEX COMPONENT RRP4"/>
    <property type="match status" value="1"/>
</dbReference>
<evidence type="ECO:0000259" key="5">
    <source>
        <dbReference type="Pfam" id="PF21266"/>
    </source>
</evidence>
<comment type="subcellular location">
    <subcellularLocation>
        <location evidence="1">Nucleus</location>
    </subcellularLocation>
</comment>
<keyword evidence="3" id="KW-0694">RNA-binding</keyword>
<dbReference type="AlphaFoldDB" id="I6ZKU6"/>
<dbReference type="Pfam" id="PF14382">
    <property type="entry name" value="ECR1_N"/>
    <property type="match status" value="1"/>
</dbReference>
<evidence type="ECO:0000256" key="2">
    <source>
        <dbReference type="ARBA" id="ARBA00022835"/>
    </source>
</evidence>
<dbReference type="GO" id="GO:0071038">
    <property type="term" value="P:TRAMP-dependent tRNA surveillance pathway"/>
    <property type="evidence" value="ECO:0007669"/>
    <property type="project" value="TreeGrafter"/>
</dbReference>
<keyword evidence="7" id="KW-1185">Reference proteome</keyword>
<dbReference type="KEGG" id="ero:EROM_101230"/>
<dbReference type="HOGENOM" id="CLU_034114_1_0_1"/>
<dbReference type="CDD" id="cd05789">
    <property type="entry name" value="S1_Rrp4"/>
    <property type="match status" value="1"/>
</dbReference>
<dbReference type="SUPFAM" id="SSF54791">
    <property type="entry name" value="Eukaryotic type KH-domain (KH-domain type I)"/>
    <property type="match status" value="1"/>
</dbReference>
<gene>
    <name evidence="6" type="ordered locus">EROM_101230</name>
</gene>
<evidence type="ECO:0000313" key="6">
    <source>
        <dbReference type="EMBL" id="AFN83938.1"/>
    </source>
</evidence>
<organism evidence="6 7">
    <name type="scientific">Encephalitozoon romaleae (strain SJ-2008)</name>
    <name type="common">Microsporidian parasite</name>
    <dbReference type="NCBI Taxonomy" id="1178016"/>
    <lineage>
        <taxon>Eukaryota</taxon>
        <taxon>Fungi</taxon>
        <taxon>Fungi incertae sedis</taxon>
        <taxon>Microsporidia</taxon>
        <taxon>Unikaryonidae</taxon>
        <taxon>Encephalitozoon</taxon>
    </lineage>
</organism>
<dbReference type="PANTHER" id="PTHR21321">
    <property type="entry name" value="PNAS-3 RELATED"/>
    <property type="match status" value="1"/>
</dbReference>
<dbReference type="GO" id="GO:0000176">
    <property type="term" value="C:nuclear exosome (RNase complex)"/>
    <property type="evidence" value="ECO:0007669"/>
    <property type="project" value="TreeGrafter"/>
</dbReference>
<feature type="domain" description="RRP4 S1" evidence="5">
    <location>
        <begin position="54"/>
        <end position="126"/>
    </location>
</feature>
<feature type="domain" description="Exosome complex component N-terminal" evidence="4">
    <location>
        <begin position="5"/>
        <end position="41"/>
    </location>
</feature>
<dbReference type="GO" id="GO:0000177">
    <property type="term" value="C:cytoplasmic exosome (RNase complex)"/>
    <property type="evidence" value="ECO:0007669"/>
    <property type="project" value="TreeGrafter"/>
</dbReference>
<accession>I6ZKU6</accession>
<dbReference type="Gene3D" id="2.40.50.100">
    <property type="match status" value="1"/>
</dbReference>
<evidence type="ECO:0000313" key="7">
    <source>
        <dbReference type="Proteomes" id="UP000010094"/>
    </source>
</evidence>
<dbReference type="InterPro" id="IPR048565">
    <property type="entry name" value="S1_RRP4"/>
</dbReference>
<dbReference type="GO" id="GO:0071035">
    <property type="term" value="P:nuclear polyadenylation-dependent rRNA catabolic process"/>
    <property type="evidence" value="ECO:0007669"/>
    <property type="project" value="TreeGrafter"/>
</dbReference>
<keyword evidence="2" id="KW-0271">Exosome</keyword>
<evidence type="ECO:0000259" key="4">
    <source>
        <dbReference type="Pfam" id="PF14382"/>
    </source>
</evidence>
<dbReference type="SUPFAM" id="SSF110324">
    <property type="entry name" value="Ribosomal L27 protein-like"/>
    <property type="match status" value="1"/>
</dbReference>
<dbReference type="Proteomes" id="UP000010094">
    <property type="component" value="Chromosome X"/>
</dbReference>
<dbReference type="InterPro" id="IPR026699">
    <property type="entry name" value="Exosome_RNA_bind1/RRP40/RRP4"/>
</dbReference>
<dbReference type="GO" id="GO:0000467">
    <property type="term" value="P:exonucleolytic trimming to generate mature 3'-end of 5.8S rRNA from tricistronic rRNA transcript (SSU-rRNA, 5.8S rRNA, LSU-rRNA)"/>
    <property type="evidence" value="ECO:0007669"/>
    <property type="project" value="TreeGrafter"/>
</dbReference>
<dbReference type="RefSeq" id="XP_009265435.1">
    <property type="nucleotide sequence ID" value="XM_009267160.1"/>
</dbReference>
<protein>
    <submittedName>
        <fullName evidence="6">Rrp4-like RNA-binding protein</fullName>
    </submittedName>
</protein>
<name>I6ZKU6_ENCRO</name>
<evidence type="ECO:0000256" key="3">
    <source>
        <dbReference type="ARBA" id="ARBA00022884"/>
    </source>
</evidence>
<sequence length="225" mass="25422">MKALFLPGEEVLESDGYIRGHGTQLKDSHIVSTYFGKVRITNKLVAIDPVFPMKYTPEVGNVVIGRVVGIHNKKWKIDLNSRSDVYLGLSAINLPGAVQRRKQESDEMSMRSFFDINDLVVSEIQKVNRNGTAALHTRNDRYGKLSKGLLVFVPHFLLEPLKTRFLFNDSIKVIAGCNGYIWIGRRHEDPAEFVEVAKVVSKVKEMASQNRSINMEKILGKEAQH</sequence>
<dbReference type="Gene3D" id="2.40.50.140">
    <property type="entry name" value="Nucleic acid-binding proteins"/>
    <property type="match status" value="1"/>
</dbReference>
<dbReference type="InterPro" id="IPR012340">
    <property type="entry name" value="NA-bd_OB-fold"/>
</dbReference>
<dbReference type="GO" id="GO:0034475">
    <property type="term" value="P:U4 snRNA 3'-end processing"/>
    <property type="evidence" value="ECO:0007669"/>
    <property type="project" value="TreeGrafter"/>
</dbReference>
<dbReference type="InterPro" id="IPR036612">
    <property type="entry name" value="KH_dom_type_1_sf"/>
</dbReference>
<dbReference type="Pfam" id="PF21266">
    <property type="entry name" value="S1_RRP4"/>
    <property type="match status" value="1"/>
</dbReference>
<dbReference type="GO" id="GO:0071034">
    <property type="term" value="P:CUT catabolic process"/>
    <property type="evidence" value="ECO:0007669"/>
    <property type="project" value="TreeGrafter"/>
</dbReference>
<dbReference type="SUPFAM" id="SSF50249">
    <property type="entry name" value="Nucleic acid-binding proteins"/>
    <property type="match status" value="1"/>
</dbReference>
<dbReference type="GO" id="GO:0003723">
    <property type="term" value="F:RNA binding"/>
    <property type="evidence" value="ECO:0007669"/>
    <property type="project" value="UniProtKB-KW"/>
</dbReference>
<evidence type="ECO:0000256" key="1">
    <source>
        <dbReference type="ARBA" id="ARBA00004123"/>
    </source>
</evidence>
<dbReference type="InterPro" id="IPR025721">
    <property type="entry name" value="Exosome_cplx_N_dom"/>
</dbReference>
<proteinExistence type="predicted"/>